<name>A0A226D8P5_FOLCA</name>
<feature type="region of interest" description="Disordered" evidence="1">
    <location>
        <begin position="51"/>
        <end position="128"/>
    </location>
</feature>
<comment type="caution">
    <text evidence="2">The sequence shown here is derived from an EMBL/GenBank/DDBJ whole genome shotgun (WGS) entry which is preliminary data.</text>
</comment>
<feature type="region of interest" description="Disordered" evidence="1">
    <location>
        <begin position="1"/>
        <end position="30"/>
    </location>
</feature>
<feature type="compositionally biased region" description="Low complexity" evidence="1">
    <location>
        <begin position="55"/>
        <end position="75"/>
    </location>
</feature>
<keyword evidence="3" id="KW-1185">Reference proteome</keyword>
<protein>
    <submittedName>
        <fullName evidence="2">Uncharacterized protein</fullName>
    </submittedName>
</protein>
<evidence type="ECO:0000313" key="2">
    <source>
        <dbReference type="EMBL" id="OXA41569.1"/>
    </source>
</evidence>
<dbReference type="Proteomes" id="UP000198287">
    <property type="component" value="Unassembled WGS sequence"/>
</dbReference>
<proteinExistence type="predicted"/>
<organism evidence="2 3">
    <name type="scientific">Folsomia candida</name>
    <name type="common">Springtail</name>
    <dbReference type="NCBI Taxonomy" id="158441"/>
    <lineage>
        <taxon>Eukaryota</taxon>
        <taxon>Metazoa</taxon>
        <taxon>Ecdysozoa</taxon>
        <taxon>Arthropoda</taxon>
        <taxon>Hexapoda</taxon>
        <taxon>Collembola</taxon>
        <taxon>Entomobryomorpha</taxon>
        <taxon>Isotomoidea</taxon>
        <taxon>Isotomidae</taxon>
        <taxon>Proisotominae</taxon>
        <taxon>Folsomia</taxon>
    </lineage>
</organism>
<dbReference type="AlphaFoldDB" id="A0A226D8P5"/>
<feature type="compositionally biased region" description="Pro residues" evidence="1">
    <location>
        <begin position="12"/>
        <end position="29"/>
    </location>
</feature>
<sequence length="179" mass="19911">MSKWTWSYLRPTSPPPPHLVLPPPPPHYTLPPRNLAHVGIEIPLVEVPVELNTPSSSSSSSSSVADFRTPTNTRPSSPPALQTVQVDIHPPPSSLAEETTPPLLLPPGDPEPPRADPPDDLSIHGSPPDEYGINLLRHLRHLHSRTRNNQRKLVILILHAYSHEINIMGLDYKFFNLNF</sequence>
<reference evidence="2 3" key="1">
    <citation type="submission" date="2015-12" db="EMBL/GenBank/DDBJ databases">
        <title>The genome of Folsomia candida.</title>
        <authorList>
            <person name="Faddeeva A."/>
            <person name="Derks M.F."/>
            <person name="Anvar Y."/>
            <person name="Smit S."/>
            <person name="Van Straalen N."/>
            <person name="Roelofs D."/>
        </authorList>
    </citation>
    <scope>NUCLEOTIDE SEQUENCE [LARGE SCALE GENOMIC DNA]</scope>
    <source>
        <strain evidence="2 3">VU population</strain>
        <tissue evidence="2">Whole body</tissue>
    </source>
</reference>
<dbReference type="EMBL" id="LNIX01000029">
    <property type="protein sequence ID" value="OXA41569.1"/>
    <property type="molecule type" value="Genomic_DNA"/>
</dbReference>
<evidence type="ECO:0000256" key="1">
    <source>
        <dbReference type="SAM" id="MobiDB-lite"/>
    </source>
</evidence>
<gene>
    <name evidence="2" type="ORF">Fcan01_23866</name>
</gene>
<accession>A0A226D8P5</accession>
<evidence type="ECO:0000313" key="3">
    <source>
        <dbReference type="Proteomes" id="UP000198287"/>
    </source>
</evidence>